<evidence type="ECO:0000256" key="5">
    <source>
        <dbReference type="ARBA" id="ARBA00022519"/>
    </source>
</evidence>
<dbReference type="GO" id="GO:0005886">
    <property type="term" value="C:plasma membrane"/>
    <property type="evidence" value="ECO:0007669"/>
    <property type="project" value="UniProtKB-SubCell"/>
</dbReference>
<keyword evidence="5" id="KW-0997">Cell inner membrane</keyword>
<keyword evidence="6 18" id="KW-0285">Flavoprotein</keyword>
<evidence type="ECO:0000256" key="1">
    <source>
        <dbReference type="ARBA" id="ARBA00008282"/>
    </source>
</evidence>
<keyword evidence="9" id="KW-0732">Signal</keyword>
<evidence type="ECO:0000256" key="10">
    <source>
        <dbReference type="ARBA" id="ARBA00022827"/>
    </source>
</evidence>
<evidence type="ECO:0000256" key="18">
    <source>
        <dbReference type="PIRNR" id="PIRNR006268"/>
    </source>
</evidence>
<reference evidence="20 21" key="1">
    <citation type="submission" date="2019-07" db="EMBL/GenBank/DDBJ databases">
        <title>Draft genome for Aliikangiella sp. M105.</title>
        <authorList>
            <person name="Wang G."/>
        </authorList>
    </citation>
    <scope>NUCLEOTIDE SEQUENCE [LARGE SCALE GENOMIC DNA]</scope>
    <source>
        <strain evidence="20 21">M105</strain>
    </source>
</reference>
<dbReference type="GO" id="GO:0016740">
    <property type="term" value="F:transferase activity"/>
    <property type="evidence" value="ECO:0007669"/>
    <property type="project" value="UniProtKB-UniRule"/>
</dbReference>
<dbReference type="Proteomes" id="UP000315439">
    <property type="component" value="Unassembled WGS sequence"/>
</dbReference>
<evidence type="ECO:0000256" key="6">
    <source>
        <dbReference type="ARBA" id="ARBA00022630"/>
    </source>
</evidence>
<evidence type="ECO:0000256" key="9">
    <source>
        <dbReference type="ARBA" id="ARBA00022729"/>
    </source>
</evidence>
<dbReference type="OrthoDB" id="9778595at2"/>
<evidence type="ECO:0000256" key="15">
    <source>
        <dbReference type="ARBA" id="ARBA00031306"/>
    </source>
</evidence>
<protein>
    <recommendedName>
        <fullName evidence="3 18">FAD:protein FMN transferase</fullName>
        <ecNumber evidence="2 18">2.7.1.180</ecNumber>
    </recommendedName>
    <alternativeName>
        <fullName evidence="15 18">Flavin transferase</fullName>
    </alternativeName>
</protein>
<keyword evidence="11 18" id="KW-0460">Magnesium</keyword>
<proteinExistence type="inferred from homology"/>
<evidence type="ECO:0000256" key="2">
    <source>
        <dbReference type="ARBA" id="ARBA00011955"/>
    </source>
</evidence>
<comment type="caution">
    <text evidence="20">The sequence shown here is derived from an EMBL/GenBank/DDBJ whole genome shotgun (WGS) entry which is preliminary data.</text>
</comment>
<evidence type="ECO:0000256" key="11">
    <source>
        <dbReference type="ARBA" id="ARBA00022842"/>
    </source>
</evidence>
<dbReference type="InterPro" id="IPR003374">
    <property type="entry name" value="ApbE-like_sf"/>
</dbReference>
<evidence type="ECO:0000256" key="13">
    <source>
        <dbReference type="ARBA" id="ARBA00023139"/>
    </source>
</evidence>
<keyword evidence="13" id="KW-0564">Palmitate</keyword>
<keyword evidence="10 18" id="KW-0274">FAD</keyword>
<evidence type="ECO:0000256" key="12">
    <source>
        <dbReference type="ARBA" id="ARBA00023136"/>
    </source>
</evidence>
<organism evidence="20 21">
    <name type="scientific">Aliikangiella coralliicola</name>
    <dbReference type="NCBI Taxonomy" id="2592383"/>
    <lineage>
        <taxon>Bacteria</taxon>
        <taxon>Pseudomonadati</taxon>
        <taxon>Pseudomonadota</taxon>
        <taxon>Gammaproteobacteria</taxon>
        <taxon>Oceanospirillales</taxon>
        <taxon>Pleioneaceae</taxon>
        <taxon>Aliikangiella</taxon>
    </lineage>
</organism>
<evidence type="ECO:0000256" key="14">
    <source>
        <dbReference type="ARBA" id="ARBA00023288"/>
    </source>
</evidence>
<dbReference type="SUPFAM" id="SSF143631">
    <property type="entry name" value="ApbE-like"/>
    <property type="match status" value="1"/>
</dbReference>
<feature type="binding site" evidence="19">
    <location>
        <position position="288"/>
    </location>
    <ligand>
        <name>Mg(2+)</name>
        <dbReference type="ChEBI" id="CHEBI:18420"/>
    </ligand>
</feature>
<dbReference type="InterPro" id="IPR024932">
    <property type="entry name" value="ApbE"/>
</dbReference>
<keyword evidence="8 18" id="KW-0479">Metal-binding</keyword>
<dbReference type="Gene3D" id="3.10.520.10">
    <property type="entry name" value="ApbE-like domains"/>
    <property type="match status" value="1"/>
</dbReference>
<keyword evidence="4" id="KW-1003">Cell membrane</keyword>
<dbReference type="PANTHER" id="PTHR30040">
    <property type="entry name" value="THIAMINE BIOSYNTHESIS LIPOPROTEIN APBE"/>
    <property type="match status" value="1"/>
</dbReference>
<evidence type="ECO:0000313" key="20">
    <source>
        <dbReference type="EMBL" id="TQV88984.1"/>
    </source>
</evidence>
<feature type="binding site" evidence="19">
    <location>
        <position position="174"/>
    </location>
    <ligand>
        <name>Mg(2+)</name>
        <dbReference type="ChEBI" id="CHEBI:18420"/>
    </ligand>
</feature>
<dbReference type="FunFam" id="3.10.520.10:FF:000001">
    <property type="entry name" value="FAD:protein FMN transferase"/>
    <property type="match status" value="1"/>
</dbReference>
<comment type="subcellular location">
    <subcellularLocation>
        <location evidence="17">Cell inner membrane</location>
        <topology evidence="17">Lipid-anchor</topology>
        <orientation evidence="17">Periplasmic side</orientation>
    </subcellularLocation>
</comment>
<comment type="similarity">
    <text evidence="1 18">Belongs to the ApbE family.</text>
</comment>
<sequence>MNLEYFHKLFISFILLVAVTACQQDPQYARLKGYTMGTTYHVTIEKKSVDEQKLQQAIDNRLAQINQLMSTYIDDSELSLFNKSSSTNCQKLSEDTLYVIKNAIEISQQTKGKFDVTLAPLIEIWGFDKKDTGNQIPTQETIKQLLSQIGYEKISIGNNCVAKQTDKLSINLSAIAKGYAVDEIANTVKAHGVKNYLVEIGGEIASKGVNAKGISWQIAIESASSKDRSIQKIIAPKGLSVATSGDYRNYFEKNGQRYSHTIDPTTGFPITHKLASVTVLHKEAMMADAIATAMMVMGPDDSLKLANEYKLPVFMLVKNENGFEEVFSDGFKQYVK</sequence>
<dbReference type="AlphaFoldDB" id="A0A545UHN0"/>
<dbReference type="EMBL" id="VIKS01000003">
    <property type="protein sequence ID" value="TQV88984.1"/>
    <property type="molecule type" value="Genomic_DNA"/>
</dbReference>
<gene>
    <name evidence="20" type="ORF">FLL46_05490</name>
</gene>
<keyword evidence="7 18" id="KW-0808">Transferase</keyword>
<dbReference type="PIRSF" id="PIRSF006268">
    <property type="entry name" value="ApbE"/>
    <property type="match status" value="1"/>
</dbReference>
<dbReference type="RefSeq" id="WP_142892469.1">
    <property type="nucleotide sequence ID" value="NZ_ML660161.1"/>
</dbReference>
<evidence type="ECO:0000256" key="17">
    <source>
        <dbReference type="ARBA" id="ARBA00060485"/>
    </source>
</evidence>
<dbReference type="PANTHER" id="PTHR30040:SF2">
    <property type="entry name" value="FAD:PROTEIN FMN TRANSFERASE"/>
    <property type="match status" value="1"/>
</dbReference>
<evidence type="ECO:0000256" key="4">
    <source>
        <dbReference type="ARBA" id="ARBA00022475"/>
    </source>
</evidence>
<comment type="cofactor">
    <cofactor evidence="19">
        <name>Mg(2+)</name>
        <dbReference type="ChEBI" id="CHEBI:18420"/>
    </cofactor>
    <cofactor evidence="19">
        <name>Mn(2+)</name>
        <dbReference type="ChEBI" id="CHEBI:29035"/>
    </cofactor>
    <text evidence="19">Magnesium. Can also use manganese.</text>
</comment>
<dbReference type="GO" id="GO:0046872">
    <property type="term" value="F:metal ion binding"/>
    <property type="evidence" value="ECO:0007669"/>
    <property type="project" value="UniProtKB-UniRule"/>
</dbReference>
<evidence type="ECO:0000256" key="16">
    <source>
        <dbReference type="ARBA" id="ARBA00048540"/>
    </source>
</evidence>
<keyword evidence="12" id="KW-0472">Membrane</keyword>
<keyword evidence="21" id="KW-1185">Reference proteome</keyword>
<evidence type="ECO:0000256" key="3">
    <source>
        <dbReference type="ARBA" id="ARBA00016337"/>
    </source>
</evidence>
<dbReference type="EC" id="2.7.1.180" evidence="2 18"/>
<feature type="binding site" evidence="19">
    <location>
        <position position="292"/>
    </location>
    <ligand>
        <name>Mg(2+)</name>
        <dbReference type="ChEBI" id="CHEBI:18420"/>
    </ligand>
</feature>
<evidence type="ECO:0000256" key="8">
    <source>
        <dbReference type="ARBA" id="ARBA00022723"/>
    </source>
</evidence>
<name>A0A545UHN0_9GAMM</name>
<comment type="catalytic activity">
    <reaction evidence="16 18">
        <text>L-threonyl-[protein] + FAD = FMN-L-threonyl-[protein] + AMP + H(+)</text>
        <dbReference type="Rhea" id="RHEA:36847"/>
        <dbReference type="Rhea" id="RHEA-COMP:11060"/>
        <dbReference type="Rhea" id="RHEA-COMP:11061"/>
        <dbReference type="ChEBI" id="CHEBI:15378"/>
        <dbReference type="ChEBI" id="CHEBI:30013"/>
        <dbReference type="ChEBI" id="CHEBI:57692"/>
        <dbReference type="ChEBI" id="CHEBI:74257"/>
        <dbReference type="ChEBI" id="CHEBI:456215"/>
        <dbReference type="EC" id="2.7.1.180"/>
    </reaction>
</comment>
<evidence type="ECO:0000256" key="7">
    <source>
        <dbReference type="ARBA" id="ARBA00022679"/>
    </source>
</evidence>
<keyword evidence="14" id="KW-0449">Lipoprotein</keyword>
<evidence type="ECO:0000313" key="21">
    <source>
        <dbReference type="Proteomes" id="UP000315439"/>
    </source>
</evidence>
<dbReference type="Pfam" id="PF02424">
    <property type="entry name" value="ApbE"/>
    <property type="match status" value="1"/>
</dbReference>
<evidence type="ECO:0000256" key="19">
    <source>
        <dbReference type="PIRSR" id="PIRSR006268-2"/>
    </source>
</evidence>
<accession>A0A545UHN0</accession>